<dbReference type="WBParaSite" id="MBELARI_LOCUS11219">
    <property type="protein sequence ID" value="MBELARI_LOCUS11219"/>
    <property type="gene ID" value="MBELARI_LOCUS11219"/>
</dbReference>
<evidence type="ECO:0000313" key="3">
    <source>
        <dbReference type="Proteomes" id="UP000887575"/>
    </source>
</evidence>
<feature type="region of interest" description="Disordered" evidence="1">
    <location>
        <begin position="1"/>
        <end position="26"/>
    </location>
</feature>
<reference evidence="4" key="1">
    <citation type="submission" date="2024-02" db="UniProtKB">
        <authorList>
            <consortium name="WormBaseParasite"/>
        </authorList>
    </citation>
    <scope>IDENTIFICATION</scope>
</reference>
<feature type="compositionally biased region" description="Polar residues" evidence="1">
    <location>
        <begin position="265"/>
        <end position="276"/>
    </location>
</feature>
<sequence length="637" mass="70528">MSYGGQPGDQYAMMRTGAPNQQPQPGMQQRMMMGGAPGGVQMIQPQRAAGPQTAMYGPNPNMIPPQNLQMQQQGYHMQQQQRIPINAMVSHLPPHQQQEVATIADPQQRMARIQQYFQQLQRQRMQQQQQQQMVMQRPMQPGPGQAHGNMMRPVAPMYPNGMPQQPAAQMPPMVSGQPPIQHQTMMQRIPSSSSMMGSSPMSMGQGSVPGMSGGTPNMQPGTPQQQQMQQVGPNTAVPSPKVASLQAGQMGVNATSPATQIIGQSPVASSQPKTPAQGQPPTNTPGSTGTTGNPGSQQQAMNEEENRIYKERINEMNRKYRDSLMRILDRAKLDREQPPAGTEKFAEILDEKRVVSLDFLDRLSSGMQKLIERNNPINFIMDAIKQRCQAEGSPSTSGELSEETKRLIDNLIDPWAPVKHLRIRVPDHVRAIYKKDAQPSKKRKADDDSEPVEVKRQRPNSESDSTEQKMTPSSQNQSMKVFPMPSYNSVYQENAGSVPCLFDLGKRWKLPEEAMRELSATGARWAVDKRPPCKETPDVQLCIESEELLTCPLRVLLPVGYPSIAPQVLFAESFPPSVTLSASLETFFRRRLALQSDKSLTSLILSWRAACEQQVAANRTPSIGSVSYPVPPKQLVA</sequence>
<proteinExistence type="predicted"/>
<feature type="region of interest" description="Disordered" evidence="1">
    <location>
        <begin position="190"/>
        <end position="243"/>
    </location>
</feature>
<feature type="compositionally biased region" description="Low complexity" evidence="1">
    <location>
        <begin position="277"/>
        <end position="299"/>
    </location>
</feature>
<feature type="compositionally biased region" description="Low complexity" evidence="1">
    <location>
        <begin position="17"/>
        <end position="26"/>
    </location>
</feature>
<dbReference type="Proteomes" id="UP000887575">
    <property type="component" value="Unassembled WGS sequence"/>
</dbReference>
<dbReference type="AlphaFoldDB" id="A0AAF3EB97"/>
<name>A0AAF3EB97_9BILA</name>
<protein>
    <submittedName>
        <fullName evidence="4">Mediator complex subunit 15</fullName>
    </submittedName>
</protein>
<evidence type="ECO:0000256" key="1">
    <source>
        <dbReference type="SAM" id="MobiDB-lite"/>
    </source>
</evidence>
<feature type="compositionally biased region" description="Polar residues" evidence="1">
    <location>
        <begin position="462"/>
        <end position="479"/>
    </location>
</feature>
<dbReference type="Pfam" id="PF21539">
    <property type="entry name" value="Med15_C"/>
    <property type="match status" value="1"/>
</dbReference>
<feature type="region of interest" description="Disordered" evidence="1">
    <location>
        <begin position="432"/>
        <end position="480"/>
    </location>
</feature>
<keyword evidence="3" id="KW-1185">Reference proteome</keyword>
<evidence type="ECO:0000313" key="4">
    <source>
        <dbReference type="WBParaSite" id="MBELARI_LOCUS11219"/>
    </source>
</evidence>
<organism evidence="3 4">
    <name type="scientific">Mesorhabditis belari</name>
    <dbReference type="NCBI Taxonomy" id="2138241"/>
    <lineage>
        <taxon>Eukaryota</taxon>
        <taxon>Metazoa</taxon>
        <taxon>Ecdysozoa</taxon>
        <taxon>Nematoda</taxon>
        <taxon>Chromadorea</taxon>
        <taxon>Rhabditida</taxon>
        <taxon>Rhabditina</taxon>
        <taxon>Rhabditomorpha</taxon>
        <taxon>Rhabditoidea</taxon>
        <taxon>Rhabditidae</taxon>
        <taxon>Mesorhabditinae</taxon>
        <taxon>Mesorhabditis</taxon>
    </lineage>
</organism>
<evidence type="ECO:0000259" key="2">
    <source>
        <dbReference type="Pfam" id="PF21539"/>
    </source>
</evidence>
<feature type="compositionally biased region" description="Basic and acidic residues" evidence="1">
    <location>
        <begin position="452"/>
        <end position="461"/>
    </location>
</feature>
<dbReference type="InterPro" id="IPR048386">
    <property type="entry name" value="Med15_C"/>
</dbReference>
<feature type="compositionally biased region" description="Low complexity" evidence="1">
    <location>
        <begin position="190"/>
        <end position="234"/>
    </location>
</feature>
<feature type="domain" description="ARC105/Med15 mediator subunit C-terminal" evidence="2">
    <location>
        <begin position="510"/>
        <end position="613"/>
    </location>
</feature>
<accession>A0AAF3EB97</accession>
<feature type="region of interest" description="Disordered" evidence="1">
    <location>
        <begin position="265"/>
        <end position="304"/>
    </location>
</feature>